<evidence type="ECO:0000256" key="1">
    <source>
        <dbReference type="SAM" id="MobiDB-lite"/>
    </source>
</evidence>
<dbReference type="AlphaFoldDB" id="A0A7J7HKR4"/>
<proteinExistence type="predicted"/>
<name>A0A7J7HKR4_CAMSI</name>
<feature type="domain" description="Transposase MuDR plant" evidence="2">
    <location>
        <begin position="53"/>
        <end position="117"/>
    </location>
</feature>
<reference evidence="4" key="1">
    <citation type="journal article" date="2020" name="Nat. Commun.">
        <title>Genome assembly of wild tea tree DASZ reveals pedigree and selection history of tea varieties.</title>
        <authorList>
            <person name="Zhang W."/>
            <person name="Zhang Y."/>
            <person name="Qiu H."/>
            <person name="Guo Y."/>
            <person name="Wan H."/>
            <person name="Zhang X."/>
            <person name="Scossa F."/>
            <person name="Alseekh S."/>
            <person name="Zhang Q."/>
            <person name="Wang P."/>
            <person name="Xu L."/>
            <person name="Schmidt M.H."/>
            <person name="Jia X."/>
            <person name="Li D."/>
            <person name="Zhu A."/>
            <person name="Guo F."/>
            <person name="Chen W."/>
            <person name="Ni D."/>
            <person name="Usadel B."/>
            <person name="Fernie A.R."/>
            <person name="Wen W."/>
        </authorList>
    </citation>
    <scope>NUCLEOTIDE SEQUENCE [LARGE SCALE GENOMIC DNA]</scope>
    <source>
        <strain evidence="4">cv. G240</strain>
    </source>
</reference>
<feature type="region of interest" description="Disordered" evidence="1">
    <location>
        <begin position="1"/>
        <end position="50"/>
    </location>
</feature>
<dbReference type="Proteomes" id="UP000593564">
    <property type="component" value="Unassembled WGS sequence"/>
</dbReference>
<evidence type="ECO:0000313" key="3">
    <source>
        <dbReference type="EMBL" id="KAF5953443.1"/>
    </source>
</evidence>
<accession>A0A7J7HKR4</accession>
<dbReference type="EMBL" id="JACBKZ010000003">
    <property type="protein sequence ID" value="KAF5953443.1"/>
    <property type="molecule type" value="Genomic_DNA"/>
</dbReference>
<dbReference type="Pfam" id="PF03108">
    <property type="entry name" value="DBD_Tnp_Mut"/>
    <property type="match status" value="1"/>
</dbReference>
<evidence type="ECO:0000259" key="2">
    <source>
        <dbReference type="Pfam" id="PF03108"/>
    </source>
</evidence>
<sequence>MYEQSTDDDSHSNCRSLSDDNCGSDDMLSDSESDNSDGSQSIGKGKGKGKKRQFEVGMLFLSIDMFRDALRDYVAQEGFQLVWEKNERTRISAHCGSQGCPWRIHAFLLPDGITFKIKTNAVKF</sequence>
<gene>
    <name evidence="3" type="ORF">HYC85_006299</name>
</gene>
<dbReference type="InterPro" id="IPR004332">
    <property type="entry name" value="Transposase_MuDR"/>
</dbReference>
<evidence type="ECO:0000313" key="4">
    <source>
        <dbReference type="Proteomes" id="UP000593564"/>
    </source>
</evidence>
<organism evidence="3 4">
    <name type="scientific">Camellia sinensis</name>
    <name type="common">Tea plant</name>
    <name type="synonym">Thea sinensis</name>
    <dbReference type="NCBI Taxonomy" id="4442"/>
    <lineage>
        <taxon>Eukaryota</taxon>
        <taxon>Viridiplantae</taxon>
        <taxon>Streptophyta</taxon>
        <taxon>Embryophyta</taxon>
        <taxon>Tracheophyta</taxon>
        <taxon>Spermatophyta</taxon>
        <taxon>Magnoliopsida</taxon>
        <taxon>eudicotyledons</taxon>
        <taxon>Gunneridae</taxon>
        <taxon>Pentapetalae</taxon>
        <taxon>asterids</taxon>
        <taxon>Ericales</taxon>
        <taxon>Theaceae</taxon>
        <taxon>Camellia</taxon>
    </lineage>
</organism>
<keyword evidence="4" id="KW-1185">Reference proteome</keyword>
<reference evidence="3 4" key="2">
    <citation type="submission" date="2020-07" db="EMBL/GenBank/DDBJ databases">
        <title>Genome assembly of wild tea tree DASZ reveals pedigree and selection history of tea varieties.</title>
        <authorList>
            <person name="Zhang W."/>
        </authorList>
    </citation>
    <scope>NUCLEOTIDE SEQUENCE [LARGE SCALE GENOMIC DNA]</scope>
    <source>
        <strain evidence="4">cv. G240</strain>
        <tissue evidence="3">Leaf</tissue>
    </source>
</reference>
<comment type="caution">
    <text evidence="3">The sequence shown here is derived from an EMBL/GenBank/DDBJ whole genome shotgun (WGS) entry which is preliminary data.</text>
</comment>
<protein>
    <recommendedName>
        <fullName evidence="2">Transposase MuDR plant domain-containing protein</fullName>
    </recommendedName>
</protein>